<dbReference type="AlphaFoldDB" id="A0A0D2NBU6"/>
<feature type="compositionally biased region" description="Low complexity" evidence="1">
    <location>
        <begin position="196"/>
        <end position="210"/>
    </location>
</feature>
<evidence type="ECO:0000313" key="2">
    <source>
        <dbReference type="EMBL" id="KIZ02941.1"/>
    </source>
</evidence>
<reference evidence="2 3" key="1">
    <citation type="journal article" date="2013" name="BMC Genomics">
        <title>Reconstruction of the lipid metabolism for the microalga Monoraphidium neglectum from its genome sequence reveals characteristics suitable for biofuel production.</title>
        <authorList>
            <person name="Bogen C."/>
            <person name="Al-Dilaimi A."/>
            <person name="Albersmeier A."/>
            <person name="Wichmann J."/>
            <person name="Grundmann M."/>
            <person name="Rupp O."/>
            <person name="Lauersen K.J."/>
            <person name="Blifernez-Klassen O."/>
            <person name="Kalinowski J."/>
            <person name="Goesmann A."/>
            <person name="Mussgnug J.H."/>
            <person name="Kruse O."/>
        </authorList>
    </citation>
    <scope>NUCLEOTIDE SEQUENCE [LARGE SCALE GENOMIC DNA]</scope>
    <source>
        <strain evidence="2 3">SAG 48.87</strain>
    </source>
</reference>
<feature type="region of interest" description="Disordered" evidence="1">
    <location>
        <begin position="123"/>
        <end position="178"/>
    </location>
</feature>
<accession>A0A0D2NBU6</accession>
<organism evidence="2 3">
    <name type="scientific">Monoraphidium neglectum</name>
    <dbReference type="NCBI Taxonomy" id="145388"/>
    <lineage>
        <taxon>Eukaryota</taxon>
        <taxon>Viridiplantae</taxon>
        <taxon>Chlorophyta</taxon>
        <taxon>core chlorophytes</taxon>
        <taxon>Chlorophyceae</taxon>
        <taxon>CS clade</taxon>
        <taxon>Sphaeropleales</taxon>
        <taxon>Selenastraceae</taxon>
        <taxon>Monoraphidium</taxon>
    </lineage>
</organism>
<feature type="compositionally biased region" description="Polar residues" evidence="1">
    <location>
        <begin position="213"/>
        <end position="224"/>
    </location>
</feature>
<dbReference type="RefSeq" id="XP_013901960.1">
    <property type="nucleotide sequence ID" value="XM_014046506.1"/>
</dbReference>
<protein>
    <submittedName>
        <fullName evidence="2">Uncharacterized protein</fullName>
    </submittedName>
</protein>
<dbReference type="Proteomes" id="UP000054498">
    <property type="component" value="Unassembled WGS sequence"/>
</dbReference>
<feature type="compositionally biased region" description="Low complexity" evidence="1">
    <location>
        <begin position="134"/>
        <end position="146"/>
    </location>
</feature>
<name>A0A0D2NBU6_9CHLO</name>
<feature type="region of interest" description="Disordered" evidence="1">
    <location>
        <begin position="359"/>
        <end position="384"/>
    </location>
</feature>
<gene>
    <name evidence="2" type="ORF">MNEG_5021</name>
</gene>
<evidence type="ECO:0000256" key="1">
    <source>
        <dbReference type="SAM" id="MobiDB-lite"/>
    </source>
</evidence>
<feature type="compositionally biased region" description="Low complexity" evidence="1">
    <location>
        <begin position="79"/>
        <end position="92"/>
    </location>
</feature>
<feature type="region of interest" description="Disordered" evidence="1">
    <location>
        <begin position="401"/>
        <end position="423"/>
    </location>
</feature>
<evidence type="ECO:0000313" key="3">
    <source>
        <dbReference type="Proteomes" id="UP000054498"/>
    </source>
</evidence>
<proteinExistence type="predicted"/>
<dbReference type="GeneID" id="25737898"/>
<feature type="region of interest" description="Disordered" evidence="1">
    <location>
        <begin position="271"/>
        <end position="295"/>
    </location>
</feature>
<keyword evidence="3" id="KW-1185">Reference proteome</keyword>
<feature type="compositionally biased region" description="Basic and acidic residues" evidence="1">
    <location>
        <begin position="23"/>
        <end position="32"/>
    </location>
</feature>
<dbReference type="OrthoDB" id="10662959at2759"/>
<feature type="compositionally biased region" description="Basic and acidic residues" evidence="1">
    <location>
        <begin position="373"/>
        <end position="384"/>
    </location>
</feature>
<feature type="region of interest" description="Disordered" evidence="1">
    <location>
        <begin position="65"/>
        <end position="98"/>
    </location>
</feature>
<feature type="region of interest" description="Disordered" evidence="1">
    <location>
        <begin position="196"/>
        <end position="237"/>
    </location>
</feature>
<sequence length="508" mass="50363">MDGGDGLSLPRWTSKFTLSAQKPHAEQEEHNGGGDAGLLLSPKSRLRGTPGLGLARRVPLGDSANHNVQHVAGGVSGKQPGQPATATPAPGAAAGGEEPGTVTPLACLFERFDALALDGAVGSAAQAGTGGPRAAASGGTQAAGAAPRAPPKSPLGPARRVRGKDVPGASASDHSLAARTRVSFGTPVVHQYRSVGADAASGGGPAPSDATPLWSNAGHTPYSLSGSRGGSGGGRVRVAAGVSPLGGLDFGEEPGSERDGCALRGLGRVSGELGESESSGGEEDEGPRQDTDSFEFFGGRANAAAAAGGAAGGCGTPVLAASACGGSGEETPTMFGGCFGTTTPAVALGGAVRAPAESVPFALPTPTPKASLRKPERVPCDLPRPHGAAELRQLLQEQQPLRDPPLEGQPSAADDAMGQQQQPALGSISCLTPVRASRKVQGSLGANMGQVLTPVRRSARKAAPAAAQRGHGGDAALLEATAFCYEGNPVLTPAPVVATEVCKPKRGS</sequence>
<dbReference type="EMBL" id="KK100946">
    <property type="protein sequence ID" value="KIZ02941.1"/>
    <property type="molecule type" value="Genomic_DNA"/>
</dbReference>
<dbReference type="KEGG" id="mng:MNEG_5021"/>
<feature type="region of interest" description="Disordered" evidence="1">
    <location>
        <begin position="1"/>
        <end position="53"/>
    </location>
</feature>